<evidence type="ECO:0008006" key="3">
    <source>
        <dbReference type="Google" id="ProtNLM"/>
    </source>
</evidence>
<name>A0A0A3HVQ8_9BACL</name>
<evidence type="ECO:0000313" key="1">
    <source>
        <dbReference type="EMBL" id="KGR76539.1"/>
    </source>
</evidence>
<dbReference type="RefSeq" id="WP_052130053.1">
    <property type="nucleotide sequence ID" value="NZ_AVCY01000011.1"/>
</dbReference>
<dbReference type="Proteomes" id="UP000030408">
    <property type="component" value="Unassembled WGS sequence"/>
</dbReference>
<dbReference type="InterPro" id="IPR036388">
    <property type="entry name" value="WH-like_DNA-bd_sf"/>
</dbReference>
<protein>
    <recommendedName>
        <fullName evidence="3">DNA-binding protein</fullName>
    </recommendedName>
</protein>
<keyword evidence="2" id="KW-1185">Reference proteome</keyword>
<dbReference type="AlphaFoldDB" id="A0A0A3HVQ8"/>
<proteinExistence type="predicted"/>
<dbReference type="STRING" id="1384057.CD33_06630"/>
<comment type="caution">
    <text evidence="1">The sequence shown here is derived from an EMBL/GenBank/DDBJ whole genome shotgun (WGS) entry which is preliminary data.</text>
</comment>
<gene>
    <name evidence="1" type="ORF">CD33_06630</name>
</gene>
<organism evidence="1 2">
    <name type="scientific">Ureibacillus sinduriensis BLB-1 = JCM 15800</name>
    <dbReference type="NCBI Taxonomy" id="1384057"/>
    <lineage>
        <taxon>Bacteria</taxon>
        <taxon>Bacillati</taxon>
        <taxon>Bacillota</taxon>
        <taxon>Bacilli</taxon>
        <taxon>Bacillales</taxon>
        <taxon>Caryophanaceae</taxon>
        <taxon>Ureibacillus</taxon>
    </lineage>
</organism>
<accession>A0A0A3HVQ8</accession>
<dbReference type="Gene3D" id="1.10.10.10">
    <property type="entry name" value="Winged helix-like DNA-binding domain superfamily/Winged helix DNA-binding domain"/>
    <property type="match status" value="1"/>
</dbReference>
<sequence length="193" mass="22962">MIWTNKEIDYLKEHIGTYKITTIASNINRSYDSVVAKLHRLGLTSNTKMYTGLLTLGELSNILRVDRNIVKNWAENYGLPCIKRTTRRLKNFYFIDPTDFWLWSEKNKEKVQFSNIDPQLLLPEPDWVDAERRKERDSQIIKKRSYKTWTTKEDIILVDLRHQGLSYKKIGELMERSPDSVAHRYKRLQNNNL</sequence>
<evidence type="ECO:0000313" key="2">
    <source>
        <dbReference type="Proteomes" id="UP000030408"/>
    </source>
</evidence>
<reference evidence="1 2" key="1">
    <citation type="submission" date="2014-02" db="EMBL/GenBank/DDBJ databases">
        <title>Draft genome sequence of Lysinibacillus sinduriensis JCM 15800.</title>
        <authorList>
            <person name="Zhang F."/>
            <person name="Wang G."/>
            <person name="Zhang L."/>
        </authorList>
    </citation>
    <scope>NUCLEOTIDE SEQUENCE [LARGE SCALE GENOMIC DNA]</scope>
    <source>
        <strain evidence="1 2">JCM 15800</strain>
    </source>
</reference>
<dbReference type="eggNOG" id="ENOG502ZBAR">
    <property type="taxonomic scope" value="Bacteria"/>
</dbReference>
<dbReference type="OrthoDB" id="1669646at2"/>
<dbReference type="EMBL" id="JPVO01000045">
    <property type="protein sequence ID" value="KGR76539.1"/>
    <property type="molecule type" value="Genomic_DNA"/>
</dbReference>